<keyword evidence="2" id="KW-1185">Reference proteome</keyword>
<comment type="caution">
    <text evidence="1">The sequence shown here is derived from an EMBL/GenBank/DDBJ whole genome shotgun (WGS) entry which is preliminary data.</text>
</comment>
<organism evidence="1 2">
    <name type="scientific">Colocasia esculenta</name>
    <name type="common">Wild taro</name>
    <name type="synonym">Arum esculentum</name>
    <dbReference type="NCBI Taxonomy" id="4460"/>
    <lineage>
        <taxon>Eukaryota</taxon>
        <taxon>Viridiplantae</taxon>
        <taxon>Streptophyta</taxon>
        <taxon>Embryophyta</taxon>
        <taxon>Tracheophyta</taxon>
        <taxon>Spermatophyta</taxon>
        <taxon>Magnoliopsida</taxon>
        <taxon>Liliopsida</taxon>
        <taxon>Araceae</taxon>
        <taxon>Aroideae</taxon>
        <taxon>Colocasieae</taxon>
        <taxon>Colocasia</taxon>
    </lineage>
</organism>
<dbReference type="Proteomes" id="UP000652761">
    <property type="component" value="Unassembled WGS sequence"/>
</dbReference>
<accession>A0A843TID6</accession>
<gene>
    <name evidence="1" type="ORF">Taro_003140</name>
</gene>
<protein>
    <submittedName>
        <fullName evidence="1">Uncharacterized protein</fullName>
    </submittedName>
</protein>
<reference evidence="1" key="1">
    <citation type="submission" date="2017-07" db="EMBL/GenBank/DDBJ databases">
        <title>Taro Niue Genome Assembly and Annotation.</title>
        <authorList>
            <person name="Atibalentja N."/>
            <person name="Keating K."/>
            <person name="Fields C.J."/>
        </authorList>
    </citation>
    <scope>NUCLEOTIDE SEQUENCE</scope>
    <source>
        <strain evidence="1">Niue_2</strain>
        <tissue evidence="1">Leaf</tissue>
    </source>
</reference>
<sequence>MSRMTSLIHSHATHLMREEEMEEPSFLSNGKLIRRHLATSRDIDLVAEVGEASAAVAGQGAPFMVGDMDTVGGAEVIPTEVHTWLRKLVWICRLEMQVDRKIVLDVDCLCSYGFPSGVPF</sequence>
<dbReference type="AlphaFoldDB" id="A0A843TID6"/>
<dbReference type="EMBL" id="NMUH01000079">
    <property type="protein sequence ID" value="MQL70785.1"/>
    <property type="molecule type" value="Genomic_DNA"/>
</dbReference>
<evidence type="ECO:0000313" key="1">
    <source>
        <dbReference type="EMBL" id="MQL70785.1"/>
    </source>
</evidence>
<name>A0A843TID6_COLES</name>
<evidence type="ECO:0000313" key="2">
    <source>
        <dbReference type="Proteomes" id="UP000652761"/>
    </source>
</evidence>
<proteinExistence type="predicted"/>